<dbReference type="EMBL" id="JACHXW010000003">
    <property type="protein sequence ID" value="MBB3151226.1"/>
    <property type="molecule type" value="Genomic_DNA"/>
</dbReference>
<proteinExistence type="predicted"/>
<dbReference type="InterPro" id="IPR043129">
    <property type="entry name" value="ATPase_NBD"/>
</dbReference>
<reference evidence="1 2" key="1">
    <citation type="submission" date="2020-08" db="EMBL/GenBank/DDBJ databases">
        <title>Genomic Encyclopedia of Type Strains, Phase III (KMG-III): the genomes of soil and plant-associated and newly described type strains.</title>
        <authorList>
            <person name="Whitman W."/>
        </authorList>
    </citation>
    <scope>NUCLEOTIDE SEQUENCE [LARGE SCALE GENOMIC DNA]</scope>
    <source>
        <strain evidence="1 2">CECT 8234</strain>
    </source>
</reference>
<dbReference type="Gene3D" id="3.30.420.40">
    <property type="match status" value="2"/>
</dbReference>
<keyword evidence="2" id="KW-1185">Reference proteome</keyword>
<dbReference type="RefSeq" id="WP_183560001.1">
    <property type="nucleotide sequence ID" value="NZ_CBCSLB010000002.1"/>
</dbReference>
<gene>
    <name evidence="1" type="ORF">FHS16_001269</name>
</gene>
<dbReference type="PANTHER" id="PTHR32432">
    <property type="entry name" value="CELL DIVISION PROTEIN FTSA-RELATED"/>
    <property type="match status" value="1"/>
</dbReference>
<dbReference type="Gene3D" id="3.30.1490.300">
    <property type="match status" value="1"/>
</dbReference>
<comment type="caution">
    <text evidence="1">The sequence shown here is derived from an EMBL/GenBank/DDBJ whole genome shotgun (WGS) entry which is preliminary data.</text>
</comment>
<dbReference type="Pfam" id="PF11104">
    <property type="entry name" value="PilM_2"/>
    <property type="match status" value="1"/>
</dbReference>
<dbReference type="CDD" id="cd24049">
    <property type="entry name" value="ASKHA_NBD_PilM"/>
    <property type="match status" value="1"/>
</dbReference>
<dbReference type="SUPFAM" id="SSF53067">
    <property type="entry name" value="Actin-like ATPase domain"/>
    <property type="match status" value="1"/>
</dbReference>
<evidence type="ECO:0000313" key="1">
    <source>
        <dbReference type="EMBL" id="MBB3151226.1"/>
    </source>
</evidence>
<protein>
    <submittedName>
        <fullName evidence="1">Type IV pilus assembly protein PilM</fullName>
    </submittedName>
</protein>
<dbReference type="InterPro" id="IPR050696">
    <property type="entry name" value="FtsA/MreB"/>
</dbReference>
<name>A0A7W5G928_9BACL</name>
<organism evidence="1 2">
    <name type="scientific">Paenibacillus endophyticus</name>
    <dbReference type="NCBI Taxonomy" id="1294268"/>
    <lineage>
        <taxon>Bacteria</taxon>
        <taxon>Bacillati</taxon>
        <taxon>Bacillota</taxon>
        <taxon>Bacilli</taxon>
        <taxon>Bacillales</taxon>
        <taxon>Paenibacillaceae</taxon>
        <taxon>Paenibacillus</taxon>
    </lineage>
</organism>
<dbReference type="InterPro" id="IPR005883">
    <property type="entry name" value="PilM"/>
</dbReference>
<dbReference type="Proteomes" id="UP000518605">
    <property type="component" value="Unassembled WGS sequence"/>
</dbReference>
<sequence>MNQSILRKLANGHQTLGIEITDSQVKVCEVQQKGKKELRLLNYASAPLQAGIVDDGKVIDKVKLQEALKSVLESKRFTTKYVHFAIPSQMVMVRSLKLPDIINVELKKLVQFEMKNNLSMAFDDPSYDFIKLPKAAPETKELPPEEDNLRDVLVVAASTSILQDYVDVFEQLKLIPCSIEIKSFSLLRLAEWGRIQSEGIHLLVHVNELSADITIIEDGQFKLMRNVEVSFKTILSETSEENNAWLNSFSSPEQTYLNAVQDLIGELERLMNFYYYNLNKGERTFSQIWLTGDVPNIEKLTALMDDGLTPPVSQLMWDSLPVAGNAGAWSVPAYAVPLGLALRGKEA</sequence>
<accession>A0A7W5G928</accession>
<dbReference type="PANTHER" id="PTHR32432:SF3">
    <property type="entry name" value="ETHANOLAMINE UTILIZATION PROTEIN EUTJ"/>
    <property type="match status" value="1"/>
</dbReference>
<evidence type="ECO:0000313" key="2">
    <source>
        <dbReference type="Proteomes" id="UP000518605"/>
    </source>
</evidence>
<dbReference type="AlphaFoldDB" id="A0A7W5G928"/>
<dbReference type="PIRSF" id="PIRSF019169">
    <property type="entry name" value="PilM"/>
    <property type="match status" value="1"/>
</dbReference>